<sequence length="134" mass="14010">AARSGIDADRVRLGLPRLRLTTTVELLPQLAAVGARLISGAGADFSRLSPEPLFVDRAVQQSVLTLAENGVRAAAATVMSMRFGSAPPARPPRVETVVLDRPFGVVVMDATGTLPLFTAWQATAPRPPAAADTP</sequence>
<dbReference type="EMBL" id="JAAVJD010000144">
    <property type="protein sequence ID" value="NJQ07269.1"/>
    <property type="molecule type" value="Genomic_DNA"/>
</dbReference>
<feature type="non-terminal residue" evidence="2">
    <location>
        <position position="1"/>
    </location>
</feature>
<dbReference type="GO" id="GO:0006508">
    <property type="term" value="P:proteolysis"/>
    <property type="evidence" value="ECO:0007669"/>
    <property type="project" value="UniProtKB-KW"/>
</dbReference>
<dbReference type="Pfam" id="PF00079">
    <property type="entry name" value="Serpin"/>
    <property type="match status" value="1"/>
</dbReference>
<accession>A0A7X6D327</accession>
<dbReference type="GO" id="GO:0004867">
    <property type="term" value="F:serine-type endopeptidase inhibitor activity"/>
    <property type="evidence" value="ECO:0007669"/>
    <property type="project" value="InterPro"/>
</dbReference>
<evidence type="ECO:0000313" key="2">
    <source>
        <dbReference type="EMBL" id="NJQ07269.1"/>
    </source>
</evidence>
<dbReference type="SUPFAM" id="SSF56574">
    <property type="entry name" value="Serpins"/>
    <property type="match status" value="1"/>
</dbReference>
<name>A0A7X6D327_9ACTN</name>
<keyword evidence="3" id="KW-1185">Reference proteome</keyword>
<evidence type="ECO:0000259" key="1">
    <source>
        <dbReference type="Pfam" id="PF00079"/>
    </source>
</evidence>
<reference evidence="2 3" key="1">
    <citation type="submission" date="2020-03" db="EMBL/GenBank/DDBJ databases">
        <title>Draft genome of Streptomyces sp. ventii, isolated from the Axial Seamount in the Pacific Ocean, and resequencing of the two type strains Streptomyces lonarensis strain NCL 716 and Streptomyces bohaiensis strain 11A07.</title>
        <authorList>
            <person name="Loughran R.M."/>
            <person name="Pfannmuller K.M."/>
            <person name="Wasson B.J."/>
            <person name="Deadmond M.C."/>
            <person name="Paddock B.E."/>
            <person name="Koyack M.J."/>
            <person name="Gallegos D.A."/>
            <person name="Mitchell E.A."/>
            <person name="Ushijima B."/>
            <person name="Saw J.H."/>
            <person name="Mcphail K.L."/>
            <person name="Videau P."/>
        </authorList>
    </citation>
    <scope>NUCLEOTIDE SEQUENCE [LARGE SCALE GENOMIC DNA]</scope>
    <source>
        <strain evidence="2 3">NCL716</strain>
    </source>
</reference>
<dbReference type="InterPro" id="IPR000215">
    <property type="entry name" value="Serpin_fam"/>
</dbReference>
<proteinExistence type="predicted"/>
<organism evidence="2 3">
    <name type="scientific">Streptomyces lonarensis</name>
    <dbReference type="NCBI Taxonomy" id="700599"/>
    <lineage>
        <taxon>Bacteria</taxon>
        <taxon>Bacillati</taxon>
        <taxon>Actinomycetota</taxon>
        <taxon>Actinomycetes</taxon>
        <taxon>Kitasatosporales</taxon>
        <taxon>Streptomycetaceae</taxon>
        <taxon>Streptomyces</taxon>
    </lineage>
</organism>
<keyword evidence="2" id="KW-0378">Hydrolase</keyword>
<keyword evidence="2" id="KW-0645">Protease</keyword>
<dbReference type="InterPro" id="IPR036186">
    <property type="entry name" value="Serpin_sf"/>
</dbReference>
<protein>
    <submittedName>
        <fullName evidence="2">Serine protease</fullName>
    </submittedName>
</protein>
<comment type="caution">
    <text evidence="2">The sequence shown here is derived from an EMBL/GenBank/DDBJ whole genome shotgun (WGS) entry which is preliminary data.</text>
</comment>
<dbReference type="PANTHER" id="PTHR11461:SF211">
    <property type="entry name" value="GH10112P-RELATED"/>
    <property type="match status" value="1"/>
</dbReference>
<feature type="domain" description="Serpin" evidence="1">
    <location>
        <begin position="9"/>
        <end position="118"/>
    </location>
</feature>
<evidence type="ECO:0000313" key="3">
    <source>
        <dbReference type="Proteomes" id="UP000578686"/>
    </source>
</evidence>
<dbReference type="Gene3D" id="3.30.497.10">
    <property type="entry name" value="Antithrombin, subunit I, domain 2"/>
    <property type="match status" value="1"/>
</dbReference>
<dbReference type="AlphaFoldDB" id="A0A7X6D327"/>
<dbReference type="GO" id="GO:0008233">
    <property type="term" value="F:peptidase activity"/>
    <property type="evidence" value="ECO:0007669"/>
    <property type="project" value="UniProtKB-KW"/>
</dbReference>
<dbReference type="RefSeq" id="WP_280923292.1">
    <property type="nucleotide sequence ID" value="NZ_JAAVJD010000144.1"/>
</dbReference>
<dbReference type="InterPro" id="IPR042178">
    <property type="entry name" value="Serpin_sf_1"/>
</dbReference>
<dbReference type="InterPro" id="IPR023796">
    <property type="entry name" value="Serpin_dom"/>
</dbReference>
<dbReference type="GO" id="GO:0005615">
    <property type="term" value="C:extracellular space"/>
    <property type="evidence" value="ECO:0007669"/>
    <property type="project" value="InterPro"/>
</dbReference>
<gene>
    <name evidence="2" type="ORF">HCN56_17165</name>
</gene>
<dbReference type="PANTHER" id="PTHR11461">
    <property type="entry name" value="SERINE PROTEASE INHIBITOR, SERPIN"/>
    <property type="match status" value="1"/>
</dbReference>
<dbReference type="Proteomes" id="UP000578686">
    <property type="component" value="Unassembled WGS sequence"/>
</dbReference>